<feature type="chain" id="PRO_5040897937" evidence="3">
    <location>
        <begin position="22"/>
        <end position="322"/>
    </location>
</feature>
<dbReference type="Pfam" id="PF06697">
    <property type="entry name" value="DUF1191"/>
    <property type="match status" value="1"/>
</dbReference>
<evidence type="ECO:0000313" key="4">
    <source>
        <dbReference type="Proteomes" id="UP000504610"/>
    </source>
</evidence>
<keyword evidence="3" id="KW-0732">Signal</keyword>
<sequence>MRLFLCGLQVLLLLLSHQLSAQSPHPPPPTNASSLDSLLQDYSFRAFLRRPRPRTGILYDAAATVPPDLTGIKLSAMRLRSGSLRRRGVPSLKEFSIPKGVIVKPYVTRLVFVYQNLANFSRLYYPPLSGYDYVAPVVGLLAYDAKNLSAVNLPELEITASKDPIRIDFSDDLEPIPQGGGSVQCVSFDSKGKASFRDSVPPGNACETERQGRFSVVVKSVASAPSPSPAPPPPEKEKKKRSESNSRTWITVGSVLGGLVLLGLLMFLVLRCRSYKKRERMKEMERAGETGEALRMTQVGETRAPTATTTRTQPVLETEYAA</sequence>
<feature type="compositionally biased region" description="Low complexity" evidence="1">
    <location>
        <begin position="302"/>
        <end position="312"/>
    </location>
</feature>
<evidence type="ECO:0000313" key="5">
    <source>
        <dbReference type="RefSeq" id="XP_018486650.2"/>
    </source>
</evidence>
<dbReference type="AlphaFoldDB" id="A0A6J0NQ88"/>
<accession>A0A6J0NQ88</accession>
<evidence type="ECO:0000256" key="1">
    <source>
        <dbReference type="SAM" id="MobiDB-lite"/>
    </source>
</evidence>
<proteinExistence type="predicted"/>
<dbReference type="OrthoDB" id="1925347at2759"/>
<dbReference type="KEGG" id="rsz:108857196"/>
<keyword evidence="4" id="KW-1185">Reference proteome</keyword>
<organism evidence="4 5">
    <name type="scientific">Raphanus sativus</name>
    <name type="common">Radish</name>
    <name type="synonym">Raphanus raphanistrum var. sativus</name>
    <dbReference type="NCBI Taxonomy" id="3726"/>
    <lineage>
        <taxon>Eukaryota</taxon>
        <taxon>Viridiplantae</taxon>
        <taxon>Streptophyta</taxon>
        <taxon>Embryophyta</taxon>
        <taxon>Tracheophyta</taxon>
        <taxon>Spermatophyta</taxon>
        <taxon>Magnoliopsida</taxon>
        <taxon>eudicotyledons</taxon>
        <taxon>Gunneridae</taxon>
        <taxon>Pentapetalae</taxon>
        <taxon>rosids</taxon>
        <taxon>malvids</taxon>
        <taxon>Brassicales</taxon>
        <taxon>Brassicaceae</taxon>
        <taxon>Brassiceae</taxon>
        <taxon>Raphanus</taxon>
    </lineage>
</organism>
<reference evidence="4" key="1">
    <citation type="journal article" date="2019" name="Database">
        <title>The radish genome database (RadishGD): an integrated information resource for radish genomics.</title>
        <authorList>
            <person name="Yu H.J."/>
            <person name="Baek S."/>
            <person name="Lee Y.J."/>
            <person name="Cho A."/>
            <person name="Mun J.H."/>
        </authorList>
    </citation>
    <scope>NUCLEOTIDE SEQUENCE [LARGE SCALE GENOMIC DNA]</scope>
    <source>
        <strain evidence="4">cv. WK10039</strain>
    </source>
</reference>
<dbReference type="RefSeq" id="XP_018486650.2">
    <property type="nucleotide sequence ID" value="XM_018631148.2"/>
</dbReference>
<keyword evidence="2" id="KW-0472">Membrane</keyword>
<dbReference type="PANTHER" id="PTHR33512">
    <property type="entry name" value="PROTEIN, PUTATIVE (DUF1191)-RELATED"/>
    <property type="match status" value="1"/>
</dbReference>
<name>A0A6J0NQ88_RAPSA</name>
<dbReference type="GO" id="GO:0016020">
    <property type="term" value="C:membrane"/>
    <property type="evidence" value="ECO:0007669"/>
    <property type="project" value="TreeGrafter"/>
</dbReference>
<evidence type="ECO:0000256" key="3">
    <source>
        <dbReference type="SAM" id="SignalP"/>
    </source>
</evidence>
<dbReference type="InterPro" id="IPR010605">
    <property type="entry name" value="DUF1191"/>
</dbReference>
<feature type="transmembrane region" description="Helical" evidence="2">
    <location>
        <begin position="249"/>
        <end position="270"/>
    </location>
</feature>
<keyword evidence="2" id="KW-1133">Transmembrane helix</keyword>
<gene>
    <name evidence="5" type="primary">LOC108857196</name>
</gene>
<feature type="compositionally biased region" description="Basic and acidic residues" evidence="1">
    <location>
        <begin position="234"/>
        <end position="244"/>
    </location>
</feature>
<feature type="region of interest" description="Disordered" evidence="1">
    <location>
        <begin position="220"/>
        <end position="245"/>
    </location>
</feature>
<feature type="region of interest" description="Disordered" evidence="1">
    <location>
        <begin position="282"/>
        <end position="322"/>
    </location>
</feature>
<reference evidence="5" key="2">
    <citation type="submission" date="2025-08" db="UniProtKB">
        <authorList>
            <consortium name="RefSeq"/>
        </authorList>
    </citation>
    <scope>IDENTIFICATION</scope>
    <source>
        <tissue evidence="5">Leaf</tissue>
    </source>
</reference>
<dbReference type="Proteomes" id="UP000504610">
    <property type="component" value="Chromosome 5"/>
</dbReference>
<dbReference type="GeneID" id="108857196"/>
<evidence type="ECO:0000256" key="2">
    <source>
        <dbReference type="SAM" id="Phobius"/>
    </source>
</evidence>
<keyword evidence="2" id="KW-0812">Transmembrane</keyword>
<feature type="signal peptide" evidence="3">
    <location>
        <begin position="1"/>
        <end position="21"/>
    </location>
</feature>
<protein>
    <submittedName>
        <fullName evidence="5">Uncharacterized protein LOC108857196</fullName>
    </submittedName>
</protein>
<dbReference type="PANTHER" id="PTHR33512:SF14">
    <property type="entry name" value="EXPRESSED PROTEIN"/>
    <property type="match status" value="1"/>
</dbReference>